<dbReference type="PROSITE" id="PS51257">
    <property type="entry name" value="PROKAR_LIPOPROTEIN"/>
    <property type="match status" value="1"/>
</dbReference>
<accession>A0A5C5UDY6</accession>
<sequence>MRRRDLLLLAAALALLATACSRLSFVKPNAQRKGMDRVAPEYSFKETEASKRRTEARRRVSAANQQLQAGNLDAAATEAKVALKADPSLPETHTTMAFIASRQGQAELAGSHYAEAAKLGPSGATYNNYGAWLCGNARAAESLRWFDNAVTDPNYGDRAGALANAGTCAAIAGQHDRVERDLRAALQLDPANAVALGAMAEHQFRQGSYFEARAFSERRLSAAPATPAALELASRIEEKLGDSTAAARYVRRLRTEFPQAGNALPGESSTP</sequence>
<dbReference type="EMBL" id="VOHK01000001">
    <property type="protein sequence ID" value="TWT23720.1"/>
    <property type="molecule type" value="Genomic_DNA"/>
</dbReference>
<dbReference type="SUPFAM" id="SSF81901">
    <property type="entry name" value="HCP-like"/>
    <property type="match status" value="1"/>
</dbReference>
<proteinExistence type="predicted"/>
<dbReference type="NCBIfam" id="TIGR02521">
    <property type="entry name" value="type_IV_pilW"/>
    <property type="match status" value="1"/>
</dbReference>
<feature type="signal peptide" evidence="1">
    <location>
        <begin position="1"/>
        <end position="19"/>
    </location>
</feature>
<dbReference type="InterPro" id="IPR013360">
    <property type="entry name" value="Pilus_4_PilW"/>
</dbReference>
<dbReference type="AlphaFoldDB" id="A0A5C5UDY6"/>
<dbReference type="InterPro" id="IPR011990">
    <property type="entry name" value="TPR-like_helical_dom_sf"/>
</dbReference>
<feature type="chain" id="PRO_5023048301" evidence="1">
    <location>
        <begin position="20"/>
        <end position="271"/>
    </location>
</feature>
<dbReference type="RefSeq" id="WP_146385059.1">
    <property type="nucleotide sequence ID" value="NZ_VOHK01000001.1"/>
</dbReference>
<gene>
    <name evidence="2" type="primary">pilW</name>
    <name evidence="2" type="ORF">FQY83_03650</name>
</gene>
<comment type="caution">
    <text evidence="2">The sequence shown here is derived from an EMBL/GenBank/DDBJ whole genome shotgun (WGS) entry which is preliminary data.</text>
</comment>
<evidence type="ECO:0000256" key="1">
    <source>
        <dbReference type="SAM" id="SignalP"/>
    </source>
</evidence>
<dbReference type="Gene3D" id="1.25.40.10">
    <property type="entry name" value="Tetratricopeptide repeat domain"/>
    <property type="match status" value="1"/>
</dbReference>
<evidence type="ECO:0000313" key="3">
    <source>
        <dbReference type="Proteomes" id="UP000319980"/>
    </source>
</evidence>
<keyword evidence="1" id="KW-0732">Signal</keyword>
<dbReference type="OrthoDB" id="9814042at2"/>
<protein>
    <submittedName>
        <fullName evidence="2">Type IV pilus biogenesis/stability protein PilW</fullName>
    </submittedName>
</protein>
<dbReference type="Proteomes" id="UP000319980">
    <property type="component" value="Unassembled WGS sequence"/>
</dbReference>
<keyword evidence="3" id="KW-1185">Reference proteome</keyword>
<reference evidence="2 3" key="1">
    <citation type="journal article" date="2008" name="Int. J. Syst. Evol. Microbiol.">
        <title>Luteimonas marina sp. nov., isolated from seawater.</title>
        <authorList>
            <person name="Baik K.S."/>
            <person name="Park S.C."/>
            <person name="Kim M.S."/>
            <person name="Kim E.M."/>
            <person name="Park C."/>
            <person name="Chun J."/>
            <person name="Seong C.N."/>
        </authorList>
    </citation>
    <scope>NUCLEOTIDE SEQUENCE [LARGE SCALE GENOMIC DNA]</scope>
    <source>
        <strain evidence="2 3">FR1330</strain>
    </source>
</reference>
<name>A0A5C5UDY6_9GAMM</name>
<organism evidence="2 3">
    <name type="scientific">Luteimonas marina</name>
    <dbReference type="NCBI Taxonomy" id="488485"/>
    <lineage>
        <taxon>Bacteria</taxon>
        <taxon>Pseudomonadati</taxon>
        <taxon>Pseudomonadota</taxon>
        <taxon>Gammaproteobacteria</taxon>
        <taxon>Lysobacterales</taxon>
        <taxon>Lysobacteraceae</taxon>
        <taxon>Luteimonas</taxon>
    </lineage>
</organism>
<evidence type="ECO:0000313" key="2">
    <source>
        <dbReference type="EMBL" id="TWT23720.1"/>
    </source>
</evidence>